<dbReference type="InterPro" id="IPR001611">
    <property type="entry name" value="Leu-rich_rpt"/>
</dbReference>
<evidence type="ECO:0000313" key="10">
    <source>
        <dbReference type="Proteomes" id="UP000694580"/>
    </source>
</evidence>
<dbReference type="GO" id="GO:0005737">
    <property type="term" value="C:cytoplasm"/>
    <property type="evidence" value="ECO:0007669"/>
    <property type="project" value="UniProtKB-SubCell"/>
</dbReference>
<dbReference type="SMART" id="SM01288">
    <property type="entry name" value="FISNA"/>
    <property type="match status" value="1"/>
</dbReference>
<comment type="subcellular location">
    <subcellularLocation>
        <location evidence="1">Cytoplasm</location>
    </subcellularLocation>
</comment>
<evidence type="ECO:0000256" key="5">
    <source>
        <dbReference type="ARBA" id="ARBA00022741"/>
    </source>
</evidence>
<keyword evidence="10" id="KW-1185">Reference proteome</keyword>
<dbReference type="Ensembl" id="ENSDCDT00010060834.1">
    <property type="protein sequence ID" value="ENSDCDP00010050412.1"/>
    <property type="gene ID" value="ENSDCDG00010029905.1"/>
</dbReference>
<dbReference type="InterPro" id="IPR051261">
    <property type="entry name" value="NLR"/>
</dbReference>
<feature type="region of interest" description="Disordered" evidence="7">
    <location>
        <begin position="1087"/>
        <end position="1111"/>
    </location>
</feature>
<dbReference type="RefSeq" id="XP_028851504.1">
    <property type="nucleotide sequence ID" value="XM_028995671.1"/>
</dbReference>
<dbReference type="Proteomes" id="UP000694580">
    <property type="component" value="Chromosome 11"/>
</dbReference>
<organism evidence="9 10">
    <name type="scientific">Denticeps clupeoides</name>
    <name type="common">denticle herring</name>
    <dbReference type="NCBI Taxonomy" id="299321"/>
    <lineage>
        <taxon>Eukaryota</taxon>
        <taxon>Metazoa</taxon>
        <taxon>Chordata</taxon>
        <taxon>Craniata</taxon>
        <taxon>Vertebrata</taxon>
        <taxon>Euteleostomi</taxon>
        <taxon>Actinopterygii</taxon>
        <taxon>Neopterygii</taxon>
        <taxon>Teleostei</taxon>
        <taxon>Clupei</taxon>
        <taxon>Clupeiformes</taxon>
        <taxon>Denticipitoidei</taxon>
        <taxon>Denticipitidae</taxon>
        <taxon>Denticeps</taxon>
    </lineage>
</organism>
<dbReference type="RefSeq" id="XP_028851505.1">
    <property type="nucleotide sequence ID" value="XM_028995672.1"/>
</dbReference>
<dbReference type="GO" id="GO:0005524">
    <property type="term" value="F:ATP binding"/>
    <property type="evidence" value="ECO:0007669"/>
    <property type="project" value="UniProtKB-KW"/>
</dbReference>
<evidence type="ECO:0000256" key="4">
    <source>
        <dbReference type="ARBA" id="ARBA00022737"/>
    </source>
</evidence>
<dbReference type="Gene3D" id="3.80.10.10">
    <property type="entry name" value="Ribonuclease Inhibitor"/>
    <property type="match status" value="3"/>
</dbReference>
<dbReference type="Pfam" id="PF17776">
    <property type="entry name" value="NLRC4_HD2"/>
    <property type="match status" value="1"/>
</dbReference>
<keyword evidence="6" id="KW-0067">ATP-binding</keyword>
<evidence type="ECO:0000256" key="2">
    <source>
        <dbReference type="ARBA" id="ARBA00022490"/>
    </source>
</evidence>
<dbReference type="GeneID" id="114799221"/>
<dbReference type="AlphaFoldDB" id="A0AAY4DY38"/>
<dbReference type="Pfam" id="PF14484">
    <property type="entry name" value="FISNA"/>
    <property type="match status" value="1"/>
</dbReference>
<dbReference type="InterPro" id="IPR041267">
    <property type="entry name" value="NLRP_HD2"/>
</dbReference>
<keyword evidence="5" id="KW-0547">Nucleotide-binding</keyword>
<dbReference type="Gene3D" id="3.40.50.300">
    <property type="entry name" value="P-loop containing nucleotide triphosphate hydrolases"/>
    <property type="match status" value="1"/>
</dbReference>
<name>A0AAY4DY38_9TELE</name>
<evidence type="ECO:0000313" key="9">
    <source>
        <dbReference type="Ensembl" id="ENSDCDP00010050412.1"/>
    </source>
</evidence>
<dbReference type="InterPro" id="IPR007111">
    <property type="entry name" value="NACHT_NTPase"/>
</dbReference>
<proteinExistence type="predicted"/>
<dbReference type="InterPro" id="IPR027417">
    <property type="entry name" value="P-loop_NTPase"/>
</dbReference>
<dbReference type="SUPFAM" id="SSF52540">
    <property type="entry name" value="P-loop containing nucleoside triphosphate hydrolases"/>
    <property type="match status" value="1"/>
</dbReference>
<dbReference type="InterPro" id="IPR041075">
    <property type="entry name" value="NOD1/2_WH"/>
</dbReference>
<dbReference type="InterPro" id="IPR032675">
    <property type="entry name" value="LRR_dom_sf"/>
</dbReference>
<accession>A0AAY4DY38</accession>
<dbReference type="GeneTree" id="ENSGT01150000286911"/>
<sequence length="1111" mass="124438">MGRETRPEDLQGVKNSHKKSMKTKVEVVWEGGTKTENRTLLNSIYTDLYITEGPSQGTNAEHEVQQIEKKQRGRARDMAINYKDIFKPLPGQEKTIKTVMTQGVAGIGKTMSVHKFILDWAEDKANQDVDFIFLLPFRELNLIQNQHCSLHELLQKFHKELKNSEKYVDCKLVFIFDGLDESRLQLNLNTKGKCDATRSSESDTACFTVNVIIRNLIEGKLLPNALIWITSRPAAVGKIPAELISQVTEMRGFNDEQKDAYFRKRVRDGSLAEKIISQIKLSRSLYIMCHIPIFCWISATVLQAVLGKDNEKGIPRTLTAMFAHFLIIQTTTKNQKYDEGHEGNLGHQRVLQSNKESILKLAKLAFIQLEKGQILFYAEDLEDCGIDASDATVCSGMCSQIFKEESEFQLKKIYCFVHLSIQEFLAAFHVFYSYVNSDMEALRTLVTRPASWFCIKRRLSLYALLNAVVDKSLESENGHLDLFLRFLMGISLESNQELLHGILSSTVSSSESLQGTSRHIKEKVSGETSEPVSPERAWNLLYCLLEVNDTSLHEELDNYVKSNKRLSPAHCSALAYILLASEDVKDELDVDKYNTSSMGRERLIPAVKICRKARLVDCNLTETSSKIVASALQDPNSYLTELNLSFNDLQHGEEQIAQGLASPFCKLTNLRMQRCNLTEMSCRAVASALKSDSSCLKVLDLSNNDLQEPWLKHLTTAMQDERCKLEILELYNCKLTDQSCEHLASVIRSASSCLTEMDLSVNDLEDSGAMHLSQALLDDHSKVKTLKLWGCKLTDQSCAALVPALKCGSSRLTKLNLSDNELHDSGTNLLSDALADPRCKLEKLQLENCKVTDQSCTDLASALWSDSSRMKELMLRNNQLKDSGVELLSKALEQPHCQLETLQLQGCQLTARSCEALSTVLRSDSSRLTELDLSDNDLLDPGVELLSAALDDPGCKLEKLQLQGCKLTARSCETLSTVLRSVSSRLTELDLSDNDLRDSGVKRLSAALQDPRCKLQKLQLRECNLASPSCGALASAIQSNSDLKELNLSGNNLQNSGAKRLLRALREPRCNLEKLLTDSGDLVKLQRGRQQRSQPGARSCFRFPTQTYGRR</sequence>
<reference evidence="9" key="3">
    <citation type="submission" date="2025-09" db="UniProtKB">
        <authorList>
            <consortium name="Ensembl"/>
        </authorList>
    </citation>
    <scope>IDENTIFICATION</scope>
</reference>
<reference evidence="9" key="2">
    <citation type="submission" date="2025-08" db="UniProtKB">
        <authorList>
            <consortium name="Ensembl"/>
        </authorList>
    </citation>
    <scope>IDENTIFICATION</scope>
</reference>
<evidence type="ECO:0000256" key="1">
    <source>
        <dbReference type="ARBA" id="ARBA00004496"/>
    </source>
</evidence>
<dbReference type="SMART" id="SM00368">
    <property type="entry name" value="LRR_RI"/>
    <property type="match status" value="15"/>
</dbReference>
<dbReference type="SUPFAM" id="SSF52047">
    <property type="entry name" value="RNI-like"/>
    <property type="match status" value="2"/>
</dbReference>
<dbReference type="Pfam" id="PF05729">
    <property type="entry name" value="NACHT"/>
    <property type="match status" value="1"/>
</dbReference>
<dbReference type="PANTHER" id="PTHR24106">
    <property type="entry name" value="NACHT, LRR AND CARD DOMAINS-CONTAINING"/>
    <property type="match status" value="1"/>
</dbReference>
<evidence type="ECO:0000256" key="6">
    <source>
        <dbReference type="ARBA" id="ARBA00022840"/>
    </source>
</evidence>
<dbReference type="InterPro" id="IPR029495">
    <property type="entry name" value="NACHT-assoc"/>
</dbReference>
<evidence type="ECO:0000256" key="3">
    <source>
        <dbReference type="ARBA" id="ARBA00022614"/>
    </source>
</evidence>
<keyword evidence="4" id="KW-0677">Repeat</keyword>
<reference evidence="9 10" key="1">
    <citation type="submission" date="2020-06" db="EMBL/GenBank/DDBJ databases">
        <authorList>
            <consortium name="Wellcome Sanger Institute Data Sharing"/>
        </authorList>
    </citation>
    <scope>NUCLEOTIDE SEQUENCE [LARGE SCALE GENOMIC DNA]</scope>
</reference>
<dbReference type="FunFam" id="3.40.50.300:FF:000210">
    <property type="entry name" value="Si:dkey-16p6.1"/>
    <property type="match status" value="1"/>
</dbReference>
<dbReference type="CDD" id="cd00116">
    <property type="entry name" value="LRR_RI"/>
    <property type="match status" value="1"/>
</dbReference>
<keyword evidence="2" id="KW-0963">Cytoplasm</keyword>
<protein>
    <recommendedName>
        <fullName evidence="8">FISNA domain-containing protein</fullName>
    </recommendedName>
</protein>
<dbReference type="Pfam" id="PF13516">
    <property type="entry name" value="LRR_6"/>
    <property type="match status" value="6"/>
</dbReference>
<keyword evidence="3" id="KW-0433">Leucine-rich repeat</keyword>
<evidence type="ECO:0000256" key="7">
    <source>
        <dbReference type="SAM" id="MobiDB-lite"/>
    </source>
</evidence>
<evidence type="ECO:0000259" key="8">
    <source>
        <dbReference type="SMART" id="SM01288"/>
    </source>
</evidence>
<dbReference type="Pfam" id="PF17779">
    <property type="entry name" value="WHD_NOD2"/>
    <property type="match status" value="1"/>
</dbReference>
<feature type="domain" description="FISNA" evidence="8">
    <location>
        <begin position="16"/>
        <end position="87"/>
    </location>
</feature>
<gene>
    <name evidence="9" type="primary">LOC114799221</name>
</gene>